<sequence>ISQSRAAGPTQPRIKICPKIIQGEKRRSFNPLWYNLHSWLEYSPSKDSSHCYACRHFSLPSASESVFTSESGFSHWKKAMFKDGGFKLHEKSEYHINAMFAWNEHKRSSSVDLAMAVDMVESLHDTFQEYRTETFSDQLWHDIVETAKQCNIAVENGEKRSQKVSSSLGSYVTCTIGLRKGNDDKDTFRQRLLYTILDSIIGEMERRFSKPNCLIMKGIQALNPKSSRFLQDDQVFGLGEMYGCNHEDLTHELHQARIILKRKAEKPYQEVFHELFRLCKIAVTLPIELFSSKAHSK</sequence>
<organism evidence="2 3">
    <name type="scientific">Dissostichus mawsoni</name>
    <name type="common">Antarctic cod</name>
    <dbReference type="NCBI Taxonomy" id="36200"/>
    <lineage>
        <taxon>Eukaryota</taxon>
        <taxon>Metazoa</taxon>
        <taxon>Chordata</taxon>
        <taxon>Craniata</taxon>
        <taxon>Vertebrata</taxon>
        <taxon>Euteleostomi</taxon>
        <taxon>Actinopterygii</taxon>
        <taxon>Neopterygii</taxon>
        <taxon>Teleostei</taxon>
        <taxon>Neoteleostei</taxon>
        <taxon>Acanthomorphata</taxon>
        <taxon>Eupercaria</taxon>
        <taxon>Perciformes</taxon>
        <taxon>Notothenioidei</taxon>
        <taxon>Nototheniidae</taxon>
        <taxon>Dissostichus</taxon>
    </lineage>
</organism>
<dbReference type="OrthoDB" id="1739706at2759"/>
<evidence type="ECO:0000259" key="1">
    <source>
        <dbReference type="SMART" id="SM00597"/>
    </source>
</evidence>
<name>A0A7J5Z4Q3_DISMA</name>
<dbReference type="Proteomes" id="UP000518266">
    <property type="component" value="Unassembled WGS sequence"/>
</dbReference>
<evidence type="ECO:0000313" key="2">
    <source>
        <dbReference type="EMBL" id="KAF3856812.1"/>
    </source>
</evidence>
<evidence type="ECO:0000313" key="3">
    <source>
        <dbReference type="Proteomes" id="UP000518266"/>
    </source>
</evidence>
<dbReference type="EMBL" id="JAAKFY010000006">
    <property type="protein sequence ID" value="KAF3856812.1"/>
    <property type="molecule type" value="Genomic_DNA"/>
</dbReference>
<dbReference type="SMART" id="SM00597">
    <property type="entry name" value="ZnF_TTF"/>
    <property type="match status" value="1"/>
</dbReference>
<reference evidence="2 3" key="1">
    <citation type="submission" date="2020-03" db="EMBL/GenBank/DDBJ databases">
        <title>Dissostichus mawsoni Genome sequencing and assembly.</title>
        <authorList>
            <person name="Park H."/>
        </authorList>
    </citation>
    <scope>NUCLEOTIDE SEQUENCE [LARGE SCALE GENOMIC DNA]</scope>
    <source>
        <strain evidence="2">DM0001</strain>
        <tissue evidence="2">Muscle</tissue>
    </source>
</reference>
<dbReference type="InterPro" id="IPR006580">
    <property type="entry name" value="Znf_TTF"/>
</dbReference>
<accession>A0A7J5Z4Q3</accession>
<keyword evidence="3" id="KW-1185">Reference proteome</keyword>
<protein>
    <recommendedName>
        <fullName evidence="1">TTF-type domain-containing protein</fullName>
    </recommendedName>
</protein>
<dbReference type="AlphaFoldDB" id="A0A7J5Z4Q3"/>
<comment type="caution">
    <text evidence="2">The sequence shown here is derived from an EMBL/GenBank/DDBJ whole genome shotgun (WGS) entry which is preliminary data.</text>
</comment>
<feature type="domain" description="TTF-type" evidence="1">
    <location>
        <begin position="25"/>
        <end position="126"/>
    </location>
</feature>
<proteinExistence type="predicted"/>
<gene>
    <name evidence="2" type="ORF">F7725_017535</name>
</gene>
<feature type="non-terminal residue" evidence="2">
    <location>
        <position position="297"/>
    </location>
</feature>